<gene>
    <name evidence="3" type="ORF">Fcan01_10425</name>
</gene>
<proteinExistence type="predicted"/>
<dbReference type="PANTHER" id="PTHR34153">
    <property type="entry name" value="SI:CH211-262H13.3-RELATED-RELATED"/>
    <property type="match status" value="1"/>
</dbReference>
<reference evidence="3 4" key="1">
    <citation type="submission" date="2015-12" db="EMBL/GenBank/DDBJ databases">
        <title>The genome of Folsomia candida.</title>
        <authorList>
            <person name="Faddeeva A."/>
            <person name="Derks M.F."/>
            <person name="Anvar Y."/>
            <person name="Smit S."/>
            <person name="Van Straalen N."/>
            <person name="Roelofs D."/>
        </authorList>
    </citation>
    <scope>NUCLEOTIDE SEQUENCE [LARGE SCALE GENOMIC DNA]</scope>
    <source>
        <strain evidence="3 4">VU population</strain>
        <tissue evidence="3">Whole body</tissue>
    </source>
</reference>
<feature type="compositionally biased region" description="Basic and acidic residues" evidence="1">
    <location>
        <begin position="35"/>
        <end position="47"/>
    </location>
</feature>
<dbReference type="EMBL" id="LNIX01000005">
    <property type="protein sequence ID" value="OXA54424.1"/>
    <property type="molecule type" value="Genomic_DNA"/>
</dbReference>
<evidence type="ECO:0000313" key="3">
    <source>
        <dbReference type="EMBL" id="OXA54424.1"/>
    </source>
</evidence>
<dbReference type="OrthoDB" id="7554902at2759"/>
<feature type="region of interest" description="Disordered" evidence="1">
    <location>
        <begin position="16"/>
        <end position="119"/>
    </location>
</feature>
<organism evidence="3 4">
    <name type="scientific">Folsomia candida</name>
    <name type="common">Springtail</name>
    <dbReference type="NCBI Taxonomy" id="158441"/>
    <lineage>
        <taxon>Eukaryota</taxon>
        <taxon>Metazoa</taxon>
        <taxon>Ecdysozoa</taxon>
        <taxon>Arthropoda</taxon>
        <taxon>Hexapoda</taxon>
        <taxon>Collembola</taxon>
        <taxon>Entomobryomorpha</taxon>
        <taxon>Isotomoidea</taxon>
        <taxon>Isotomidae</taxon>
        <taxon>Proisotominae</taxon>
        <taxon>Folsomia</taxon>
    </lineage>
</organism>
<accession>A0A226EB87</accession>
<dbReference type="InterPro" id="IPR032071">
    <property type="entry name" value="DUF4806"/>
</dbReference>
<dbReference type="Pfam" id="PF16064">
    <property type="entry name" value="DUF4806"/>
    <property type="match status" value="1"/>
</dbReference>
<evidence type="ECO:0000313" key="4">
    <source>
        <dbReference type="Proteomes" id="UP000198287"/>
    </source>
</evidence>
<evidence type="ECO:0000256" key="1">
    <source>
        <dbReference type="SAM" id="MobiDB-lite"/>
    </source>
</evidence>
<protein>
    <recommendedName>
        <fullName evidence="2">DUF4806 domain-containing protein</fullName>
    </recommendedName>
</protein>
<dbReference type="PANTHER" id="PTHR34153:SF2">
    <property type="entry name" value="SI:CH211-262H13.3-RELATED"/>
    <property type="match status" value="1"/>
</dbReference>
<name>A0A226EB87_FOLCA</name>
<feature type="compositionally biased region" description="Basic and acidic residues" evidence="1">
    <location>
        <begin position="99"/>
        <end position="116"/>
    </location>
</feature>
<comment type="caution">
    <text evidence="3">The sequence shown here is derived from an EMBL/GenBank/DDBJ whole genome shotgun (WGS) entry which is preliminary data.</text>
</comment>
<feature type="region of interest" description="Disordered" evidence="1">
    <location>
        <begin position="312"/>
        <end position="340"/>
    </location>
</feature>
<keyword evidence="4" id="KW-1185">Reference proteome</keyword>
<feature type="compositionally biased region" description="Basic residues" evidence="1">
    <location>
        <begin position="71"/>
        <end position="80"/>
    </location>
</feature>
<feature type="domain" description="DUF4806" evidence="2">
    <location>
        <begin position="198"/>
        <end position="278"/>
    </location>
</feature>
<dbReference type="OMA" id="RQANMAS"/>
<feature type="non-terminal residue" evidence="3">
    <location>
        <position position="1"/>
    </location>
</feature>
<evidence type="ECO:0000259" key="2">
    <source>
        <dbReference type="Pfam" id="PF16064"/>
    </source>
</evidence>
<feature type="compositionally biased region" description="Polar residues" evidence="1">
    <location>
        <begin position="88"/>
        <end position="98"/>
    </location>
</feature>
<dbReference type="Proteomes" id="UP000198287">
    <property type="component" value="Unassembled WGS sequence"/>
</dbReference>
<sequence length="340" mass="37961">TYHDAVAKLGAVVRESDAELTSDADKSRRRAKKNSSSDEDGHSDGSFKTKRVSSPPKFHLTLVNPETISKKATKSIKKTKKDAASTSRQEQVFANDQGPSREDTSESHPLENKSNVEARSPTVYDETCVTNCAGNGEDVSSLNASNPILGGSQFEKYMVRNIAILKAQIRQLQESLDAILVAQQVKTPRIARAKVEHDLPLKTKEEVDKLELHYKSDDKKQTLIIELGHRARGNNPKCTRKVLSNLCDDKLAEHYNWIGSRGEKYAFRESWMNEIVLDAVRRSCTSNSVTDTEIEEITKTWLKNVPKRIKKSSKKIARAHNGGEGNQNGNLQDDQNESTD</sequence>
<dbReference type="AlphaFoldDB" id="A0A226EB87"/>